<evidence type="ECO:0000313" key="1">
    <source>
        <dbReference type="EMBL" id="KAA6375232.1"/>
    </source>
</evidence>
<dbReference type="Proteomes" id="UP000324800">
    <property type="component" value="Unassembled WGS sequence"/>
</dbReference>
<reference evidence="1 2" key="1">
    <citation type="submission" date="2019-03" db="EMBL/GenBank/DDBJ databases">
        <title>Single cell metagenomics reveals metabolic interactions within the superorganism composed of flagellate Streblomastix strix and complex community of Bacteroidetes bacteria on its surface.</title>
        <authorList>
            <person name="Treitli S.C."/>
            <person name="Kolisko M."/>
            <person name="Husnik F."/>
            <person name="Keeling P."/>
            <person name="Hampl V."/>
        </authorList>
    </citation>
    <scope>NUCLEOTIDE SEQUENCE [LARGE SCALE GENOMIC DNA]</scope>
    <source>
        <strain evidence="1">ST1C</strain>
    </source>
</reference>
<name>A0A5J4UYN5_9EUKA</name>
<gene>
    <name evidence="1" type="ORF">EZS28_029241</name>
</gene>
<feature type="non-terminal residue" evidence="1">
    <location>
        <position position="1"/>
    </location>
</feature>
<accession>A0A5J4UYN5</accession>
<protein>
    <submittedName>
        <fullName evidence="1">Uncharacterized protein</fullName>
    </submittedName>
</protein>
<proteinExistence type="predicted"/>
<dbReference type="AlphaFoldDB" id="A0A5J4UYN5"/>
<dbReference type="EMBL" id="SNRW01011386">
    <property type="protein sequence ID" value="KAA6375232.1"/>
    <property type="molecule type" value="Genomic_DNA"/>
</dbReference>
<comment type="caution">
    <text evidence="1">The sequence shown here is derived from an EMBL/GenBank/DDBJ whole genome shotgun (WGS) entry which is preliminary data.</text>
</comment>
<evidence type="ECO:0000313" key="2">
    <source>
        <dbReference type="Proteomes" id="UP000324800"/>
    </source>
</evidence>
<organism evidence="1 2">
    <name type="scientific">Streblomastix strix</name>
    <dbReference type="NCBI Taxonomy" id="222440"/>
    <lineage>
        <taxon>Eukaryota</taxon>
        <taxon>Metamonada</taxon>
        <taxon>Preaxostyla</taxon>
        <taxon>Oxymonadida</taxon>
        <taxon>Streblomastigidae</taxon>
        <taxon>Streblomastix</taxon>
    </lineage>
</organism>
<sequence length="59" mass="6908">DNLFLIGSAKTDFILLNSKREFSVTVLNRKMDCFAKFARDINQQVTMFQFLYFQTGFMG</sequence>